<evidence type="ECO:0000313" key="9">
    <source>
        <dbReference type="EMBL" id="CDQ41764.1"/>
    </source>
</evidence>
<dbReference type="SUPFAM" id="SSF53927">
    <property type="entry name" value="Cytidine deaminase-like"/>
    <property type="match status" value="1"/>
</dbReference>
<organism evidence="9 10">
    <name type="scientific">Virgibacillus massiliensis</name>
    <dbReference type="NCBI Taxonomy" id="1462526"/>
    <lineage>
        <taxon>Bacteria</taxon>
        <taxon>Bacillati</taxon>
        <taxon>Bacillota</taxon>
        <taxon>Bacilli</taxon>
        <taxon>Bacillales</taxon>
        <taxon>Bacillaceae</taxon>
        <taxon>Virgibacillus</taxon>
    </lineage>
</organism>
<feature type="binding site" evidence="7">
    <location>
        <position position="69"/>
    </location>
    <ligand>
        <name>Zn(2+)</name>
        <dbReference type="ChEBI" id="CHEBI:29105"/>
        <note>catalytic</note>
    </ligand>
</feature>
<feature type="binding site" evidence="7">
    <location>
        <position position="97"/>
    </location>
    <ligand>
        <name>Zn(2+)</name>
        <dbReference type="ChEBI" id="CHEBI:29105"/>
        <note>catalytic</note>
    </ligand>
</feature>
<keyword evidence="3 7" id="KW-0479">Metal-binding</keyword>
<evidence type="ECO:0000256" key="4">
    <source>
        <dbReference type="ARBA" id="ARBA00022801"/>
    </source>
</evidence>
<evidence type="ECO:0000256" key="1">
    <source>
        <dbReference type="ARBA" id="ARBA00001947"/>
    </source>
</evidence>
<feature type="binding site" evidence="7">
    <location>
        <position position="100"/>
    </location>
    <ligand>
        <name>Zn(2+)</name>
        <dbReference type="ChEBI" id="CHEBI:29105"/>
        <note>catalytic</note>
    </ligand>
</feature>
<dbReference type="CDD" id="cd01286">
    <property type="entry name" value="deoxycytidylate_deaminase"/>
    <property type="match status" value="1"/>
</dbReference>
<name>A0A024QGX8_9BACI</name>
<dbReference type="eggNOG" id="COG2131">
    <property type="taxonomic scope" value="Bacteria"/>
</dbReference>
<dbReference type="InterPro" id="IPR002125">
    <property type="entry name" value="CMP_dCMP_dom"/>
</dbReference>
<dbReference type="InterPro" id="IPR016473">
    <property type="entry name" value="dCMP_deaminase"/>
</dbReference>
<dbReference type="Pfam" id="PF00383">
    <property type="entry name" value="dCMP_cyt_deam_1"/>
    <property type="match status" value="1"/>
</dbReference>
<dbReference type="GO" id="GO:0004132">
    <property type="term" value="F:dCMP deaminase activity"/>
    <property type="evidence" value="ECO:0007669"/>
    <property type="project" value="InterPro"/>
</dbReference>
<gene>
    <name evidence="9" type="primary">ribD_2</name>
    <name evidence="9" type="ORF">BN990_04141</name>
</gene>
<reference evidence="9 10" key="1">
    <citation type="submission" date="2014-03" db="EMBL/GenBank/DDBJ databases">
        <authorList>
            <person name="Urmite Genomes U."/>
        </authorList>
    </citation>
    <scope>NUCLEOTIDE SEQUENCE [LARGE SCALE GENOMIC DNA]</scope>
    <source>
        <strain evidence="9 10">Vm-5</strain>
    </source>
</reference>
<dbReference type="AlphaFoldDB" id="A0A024QGX8"/>
<evidence type="ECO:0000256" key="2">
    <source>
        <dbReference type="ARBA" id="ARBA00006576"/>
    </source>
</evidence>
<comment type="cofactor">
    <cofactor evidence="1 7">
        <name>Zn(2+)</name>
        <dbReference type="ChEBI" id="CHEBI:29105"/>
    </cofactor>
</comment>
<dbReference type="PANTHER" id="PTHR11086:SF18">
    <property type="entry name" value="DEOXYCYTIDYLATE DEAMINASE"/>
    <property type="match status" value="1"/>
</dbReference>
<comment type="caution">
    <text evidence="9">The sequence shown here is derived from an EMBL/GenBank/DDBJ whole genome shotgun (WGS) entry which is preliminary data.</text>
</comment>
<evidence type="ECO:0000256" key="3">
    <source>
        <dbReference type="ARBA" id="ARBA00022723"/>
    </source>
</evidence>
<dbReference type="OrthoDB" id="9788517at2"/>
<dbReference type="Proteomes" id="UP000028875">
    <property type="component" value="Unassembled WGS sequence"/>
</dbReference>
<dbReference type="PANTHER" id="PTHR11086">
    <property type="entry name" value="DEOXYCYTIDYLATE DEAMINASE-RELATED"/>
    <property type="match status" value="1"/>
</dbReference>
<dbReference type="EMBL" id="CCDP010000003">
    <property type="protein sequence ID" value="CDQ41764.1"/>
    <property type="molecule type" value="Genomic_DNA"/>
</dbReference>
<dbReference type="GO" id="GO:0006220">
    <property type="term" value="P:pyrimidine nucleotide metabolic process"/>
    <property type="evidence" value="ECO:0007669"/>
    <property type="project" value="InterPro"/>
</dbReference>
<sequence>MRKTWDEYFIDQATLVSQRATCDRLHVGCVLVKDNRIIATGYNGSISGHTHCDDEGHLMYEGGCKRTIHAELNALLQCAKHGVSCEGAIAYVTDYPCPDCMKSLNQAGIKKVIYKKMYPHRYNNSFNEGMDIKEC</sequence>
<dbReference type="GO" id="GO:0005737">
    <property type="term" value="C:cytoplasm"/>
    <property type="evidence" value="ECO:0007669"/>
    <property type="project" value="TreeGrafter"/>
</dbReference>
<evidence type="ECO:0000256" key="6">
    <source>
        <dbReference type="PIRSR" id="PIRSR006019-1"/>
    </source>
</evidence>
<accession>A0A024QGX8</accession>
<dbReference type="InterPro" id="IPR015517">
    <property type="entry name" value="dCMP_deaminase-rel"/>
</dbReference>
<dbReference type="InterPro" id="IPR016193">
    <property type="entry name" value="Cytidine_deaminase-like"/>
</dbReference>
<comment type="similarity">
    <text evidence="2">Belongs to the cytidine and deoxycytidylate deaminase family.</text>
</comment>
<dbReference type="InterPro" id="IPR016192">
    <property type="entry name" value="APOBEC/CMP_deaminase_Zn-bd"/>
</dbReference>
<proteinExistence type="inferred from homology"/>
<dbReference type="PIRSF" id="PIRSF006019">
    <property type="entry name" value="dCMP_deaminase"/>
    <property type="match status" value="1"/>
</dbReference>
<dbReference type="PROSITE" id="PS51747">
    <property type="entry name" value="CYT_DCMP_DEAMINASES_2"/>
    <property type="match status" value="1"/>
</dbReference>
<keyword evidence="4" id="KW-0378">Hydrolase</keyword>
<keyword evidence="10" id="KW-1185">Reference proteome</keyword>
<dbReference type="Gene3D" id="3.40.140.10">
    <property type="entry name" value="Cytidine Deaminase, domain 2"/>
    <property type="match status" value="1"/>
</dbReference>
<evidence type="ECO:0000259" key="8">
    <source>
        <dbReference type="PROSITE" id="PS51747"/>
    </source>
</evidence>
<evidence type="ECO:0000256" key="5">
    <source>
        <dbReference type="ARBA" id="ARBA00022833"/>
    </source>
</evidence>
<feature type="active site" description="Proton donor" evidence="6">
    <location>
        <position position="71"/>
    </location>
</feature>
<feature type="domain" description="CMP/dCMP-type deaminase" evidence="8">
    <location>
        <begin position="4"/>
        <end position="129"/>
    </location>
</feature>
<dbReference type="InterPro" id="IPR035105">
    <property type="entry name" value="Deoxycytidylate_deaminase_dom"/>
</dbReference>
<keyword evidence="5 7" id="KW-0862">Zinc</keyword>
<protein>
    <submittedName>
        <fullName evidence="9">Riboflavin biosynthesis protein RibD</fullName>
    </submittedName>
</protein>
<dbReference type="GO" id="GO:0008270">
    <property type="term" value="F:zinc ion binding"/>
    <property type="evidence" value="ECO:0007669"/>
    <property type="project" value="InterPro"/>
</dbReference>
<evidence type="ECO:0000256" key="7">
    <source>
        <dbReference type="PIRSR" id="PIRSR006019-2"/>
    </source>
</evidence>
<dbReference type="STRING" id="1462526.BN990_04141"/>
<evidence type="ECO:0000313" key="10">
    <source>
        <dbReference type="Proteomes" id="UP000028875"/>
    </source>
</evidence>
<reference evidence="10" key="2">
    <citation type="submission" date="2014-05" db="EMBL/GenBank/DDBJ databases">
        <title>Draft genome sequence of Virgibacillus massiliensis Vm-5.</title>
        <authorList>
            <person name="Khelaifia S."/>
            <person name="Croce O."/>
            <person name="Lagier J.C."/>
            <person name="Raoult D."/>
        </authorList>
    </citation>
    <scope>NUCLEOTIDE SEQUENCE [LARGE SCALE GENOMIC DNA]</scope>
    <source>
        <strain evidence="10">Vm-5</strain>
    </source>
</reference>
<dbReference type="PROSITE" id="PS00903">
    <property type="entry name" value="CYT_DCMP_DEAMINASES_1"/>
    <property type="match status" value="1"/>
</dbReference>